<dbReference type="PANTHER" id="PTHR30514">
    <property type="entry name" value="GLUCOKINASE"/>
    <property type="match status" value="1"/>
</dbReference>
<evidence type="ECO:0000259" key="4">
    <source>
        <dbReference type="PROSITE" id="PS51071"/>
    </source>
</evidence>
<feature type="domain" description="SIS" evidence="5">
    <location>
        <begin position="122"/>
        <end position="262"/>
    </location>
</feature>
<dbReference type="Pfam" id="PF01380">
    <property type="entry name" value="SIS"/>
    <property type="match status" value="1"/>
</dbReference>
<dbReference type="SUPFAM" id="SSF53697">
    <property type="entry name" value="SIS domain"/>
    <property type="match status" value="1"/>
</dbReference>
<dbReference type="AlphaFoldDB" id="C6L8R9"/>
<dbReference type="GO" id="GO:0097367">
    <property type="term" value="F:carbohydrate derivative binding"/>
    <property type="evidence" value="ECO:0007669"/>
    <property type="project" value="InterPro"/>
</dbReference>
<comment type="caution">
    <text evidence="6">The sequence shown here is derived from an EMBL/GenBank/DDBJ whole genome shotgun (WGS) entry which is preliminary data.</text>
</comment>
<gene>
    <name evidence="6" type="ORF">BRYFOR_05008</name>
</gene>
<dbReference type="GO" id="GO:0003700">
    <property type="term" value="F:DNA-binding transcription factor activity"/>
    <property type="evidence" value="ECO:0007669"/>
    <property type="project" value="InterPro"/>
</dbReference>
<dbReference type="eggNOG" id="COG1737">
    <property type="taxonomic scope" value="Bacteria"/>
</dbReference>
<sequence>MKEDGKIPIPFIRTKYESFTQIEKCIADFFTDEERLSGYGTEELAAKNVAERLFVSEASLSRFAKKCGFRGYREMIYQYEKSLRDVRRKKHADNNIQMVLDLYQEVLNKTYNLVDETQILHIVRCMNTANRVYVCGMGSSGQAACEMESRFARIGVDIDSIQDADRMRMQTVFMNPGKLVIGLSLSGETEEVLYLLRESGKRKAQTVLFTANEREQLRQYCTEVVRLPSFRYMNFGNVISPQLPLLILIDILYHYYVNQDRYLKKSLHGDTLTALNEGRRLYRTERLPV</sequence>
<dbReference type="InterPro" id="IPR009057">
    <property type="entry name" value="Homeodomain-like_sf"/>
</dbReference>
<dbReference type="GO" id="GO:1901135">
    <property type="term" value="P:carbohydrate derivative metabolic process"/>
    <property type="evidence" value="ECO:0007669"/>
    <property type="project" value="InterPro"/>
</dbReference>
<proteinExistence type="predicted"/>
<accession>C6L8R9</accession>
<reference evidence="6" key="1">
    <citation type="submission" date="2009-07" db="EMBL/GenBank/DDBJ databases">
        <authorList>
            <person name="Weinstock G."/>
            <person name="Sodergren E."/>
            <person name="Clifton S."/>
            <person name="Fulton L."/>
            <person name="Fulton B."/>
            <person name="Courtney L."/>
            <person name="Fronick C."/>
            <person name="Harrison M."/>
            <person name="Strong C."/>
            <person name="Farmer C."/>
            <person name="Delahaunty K."/>
            <person name="Markovic C."/>
            <person name="Hall O."/>
            <person name="Minx P."/>
            <person name="Tomlinson C."/>
            <person name="Mitreva M."/>
            <person name="Nelson J."/>
            <person name="Hou S."/>
            <person name="Wollam A."/>
            <person name="Pepin K.H."/>
            <person name="Johnson M."/>
            <person name="Bhonagiri V."/>
            <person name="Nash W.E."/>
            <person name="Warren W."/>
            <person name="Chinwalla A."/>
            <person name="Mardis E.R."/>
            <person name="Wilson R.K."/>
        </authorList>
    </citation>
    <scope>NUCLEOTIDE SEQUENCE [LARGE SCALE GENOMIC DNA]</scope>
    <source>
        <strain evidence="6">DSM 14469</strain>
    </source>
</reference>
<dbReference type="Gene3D" id="3.40.50.10490">
    <property type="entry name" value="Glucose-6-phosphate isomerase like protein, domain 1"/>
    <property type="match status" value="1"/>
</dbReference>
<dbReference type="Gene3D" id="1.10.10.10">
    <property type="entry name" value="Winged helix-like DNA-binding domain superfamily/Winged helix DNA-binding domain"/>
    <property type="match status" value="1"/>
</dbReference>
<dbReference type="SUPFAM" id="SSF46689">
    <property type="entry name" value="Homeodomain-like"/>
    <property type="match status" value="1"/>
</dbReference>
<keyword evidence="7" id="KW-1185">Reference proteome</keyword>
<dbReference type="InterPro" id="IPR000281">
    <property type="entry name" value="HTH_RpiR"/>
</dbReference>
<dbReference type="CDD" id="cd05013">
    <property type="entry name" value="SIS_RpiR"/>
    <property type="match status" value="1"/>
</dbReference>
<keyword evidence="2" id="KW-0238">DNA-binding</keyword>
<evidence type="ECO:0000259" key="5">
    <source>
        <dbReference type="PROSITE" id="PS51464"/>
    </source>
</evidence>
<evidence type="ECO:0000256" key="2">
    <source>
        <dbReference type="ARBA" id="ARBA00023125"/>
    </source>
</evidence>
<dbReference type="STRING" id="168384.SAMN05660368_01646"/>
<protein>
    <submittedName>
        <fullName evidence="6">SIS domain protein</fullName>
    </submittedName>
</protein>
<keyword evidence="3" id="KW-0804">Transcription</keyword>
<dbReference type="PROSITE" id="PS51464">
    <property type="entry name" value="SIS"/>
    <property type="match status" value="1"/>
</dbReference>
<dbReference type="RefSeq" id="WP_006859810.1">
    <property type="nucleotide sequence ID" value="NZ_ACCL02000001.1"/>
</dbReference>
<dbReference type="InterPro" id="IPR036388">
    <property type="entry name" value="WH-like_DNA-bd_sf"/>
</dbReference>
<evidence type="ECO:0000313" key="6">
    <source>
        <dbReference type="EMBL" id="EET62658.1"/>
    </source>
</evidence>
<evidence type="ECO:0000256" key="1">
    <source>
        <dbReference type="ARBA" id="ARBA00023015"/>
    </source>
</evidence>
<keyword evidence="1" id="KW-0805">Transcription regulation</keyword>
<dbReference type="EMBL" id="ACCL02000001">
    <property type="protein sequence ID" value="EET62658.1"/>
    <property type="molecule type" value="Genomic_DNA"/>
</dbReference>
<feature type="domain" description="HTH rpiR-type" evidence="4">
    <location>
        <begin position="6"/>
        <end position="86"/>
    </location>
</feature>
<dbReference type="InterPro" id="IPR046348">
    <property type="entry name" value="SIS_dom_sf"/>
</dbReference>
<dbReference type="InterPro" id="IPR047640">
    <property type="entry name" value="RpiR-like"/>
</dbReference>
<dbReference type="InterPro" id="IPR035472">
    <property type="entry name" value="RpiR-like_SIS"/>
</dbReference>
<evidence type="ECO:0000256" key="3">
    <source>
        <dbReference type="ARBA" id="ARBA00023163"/>
    </source>
</evidence>
<dbReference type="PROSITE" id="PS51071">
    <property type="entry name" value="HTH_RPIR"/>
    <property type="match status" value="1"/>
</dbReference>
<dbReference type="InterPro" id="IPR001347">
    <property type="entry name" value="SIS_dom"/>
</dbReference>
<dbReference type="PANTHER" id="PTHR30514:SF21">
    <property type="entry name" value="RPIR-FAMILY TRANSCRIPTIONAL REGULATOR"/>
    <property type="match status" value="1"/>
</dbReference>
<dbReference type="OrthoDB" id="9762536at2"/>
<dbReference type="Pfam" id="PF01418">
    <property type="entry name" value="HTH_6"/>
    <property type="match status" value="1"/>
</dbReference>
<evidence type="ECO:0000313" key="7">
    <source>
        <dbReference type="Proteomes" id="UP000005561"/>
    </source>
</evidence>
<dbReference type="GO" id="GO:0003677">
    <property type="term" value="F:DNA binding"/>
    <property type="evidence" value="ECO:0007669"/>
    <property type="project" value="UniProtKB-KW"/>
</dbReference>
<name>C6L8R9_9FIRM</name>
<organism evidence="6 7">
    <name type="scientific">Marvinbryantia formatexigens DSM 14469</name>
    <dbReference type="NCBI Taxonomy" id="478749"/>
    <lineage>
        <taxon>Bacteria</taxon>
        <taxon>Bacillati</taxon>
        <taxon>Bacillota</taxon>
        <taxon>Clostridia</taxon>
        <taxon>Lachnospirales</taxon>
        <taxon>Lachnospiraceae</taxon>
        <taxon>Marvinbryantia</taxon>
    </lineage>
</organism>
<dbReference type="Proteomes" id="UP000005561">
    <property type="component" value="Unassembled WGS sequence"/>
</dbReference>